<dbReference type="InterPro" id="IPR022732">
    <property type="entry name" value="Peptidase_S54_GlpG_N"/>
</dbReference>
<dbReference type="Pfam" id="PF01694">
    <property type="entry name" value="Rhomboid"/>
    <property type="match status" value="1"/>
</dbReference>
<evidence type="ECO:0000256" key="1">
    <source>
        <dbReference type="ARBA" id="ARBA00004141"/>
    </source>
</evidence>
<feature type="domain" description="Peptidase S54 rhomboid" evidence="8">
    <location>
        <begin position="129"/>
        <end position="264"/>
    </location>
</feature>
<feature type="transmembrane region" description="Helical" evidence="7">
    <location>
        <begin position="192"/>
        <end position="212"/>
    </location>
</feature>
<feature type="transmembrane region" description="Helical" evidence="7">
    <location>
        <begin position="169"/>
        <end position="186"/>
    </location>
</feature>
<feature type="transmembrane region" description="Helical" evidence="7">
    <location>
        <begin position="88"/>
        <end position="107"/>
    </location>
</feature>
<keyword evidence="5 7" id="KW-1133">Transmembrane helix</keyword>
<organism evidence="10 11">
    <name type="scientific">Aliidiomarina haloalkalitolerans</name>
    <dbReference type="NCBI Taxonomy" id="859059"/>
    <lineage>
        <taxon>Bacteria</taxon>
        <taxon>Pseudomonadati</taxon>
        <taxon>Pseudomonadota</taxon>
        <taxon>Gammaproteobacteria</taxon>
        <taxon>Alteromonadales</taxon>
        <taxon>Idiomarinaceae</taxon>
        <taxon>Aliidiomarina</taxon>
    </lineage>
</organism>
<keyword evidence="11" id="KW-1185">Reference proteome</keyword>
<evidence type="ECO:0000256" key="7">
    <source>
        <dbReference type="SAM" id="Phobius"/>
    </source>
</evidence>
<comment type="caution">
    <text evidence="10">The sequence shown here is derived from an EMBL/GenBank/DDBJ whole genome shotgun (WGS) entry which is preliminary data.</text>
</comment>
<dbReference type="PANTHER" id="PTHR43731:SF14">
    <property type="entry name" value="PRESENILIN-ASSOCIATED RHOMBOID-LIKE PROTEIN, MITOCHONDRIAL"/>
    <property type="match status" value="1"/>
</dbReference>
<dbReference type="GO" id="GO:0016020">
    <property type="term" value="C:membrane"/>
    <property type="evidence" value="ECO:0007669"/>
    <property type="project" value="UniProtKB-SubCell"/>
</dbReference>
<dbReference type="SUPFAM" id="SSF144091">
    <property type="entry name" value="Rhomboid-like"/>
    <property type="match status" value="1"/>
</dbReference>
<evidence type="ECO:0000256" key="3">
    <source>
        <dbReference type="ARBA" id="ARBA00022692"/>
    </source>
</evidence>
<feature type="transmembrane region" description="Helical" evidence="7">
    <location>
        <begin position="249"/>
        <end position="266"/>
    </location>
</feature>
<evidence type="ECO:0000313" key="11">
    <source>
        <dbReference type="Proteomes" id="UP000288212"/>
    </source>
</evidence>
<proteinExistence type="inferred from homology"/>
<dbReference type="Pfam" id="PF12122">
    <property type="entry name" value="Rhomboid_N"/>
    <property type="match status" value="1"/>
</dbReference>
<feature type="transmembrane region" description="Helical" evidence="7">
    <location>
        <begin position="224"/>
        <end position="243"/>
    </location>
</feature>
<dbReference type="Gene3D" id="1.20.1540.10">
    <property type="entry name" value="Rhomboid-like"/>
    <property type="match status" value="1"/>
</dbReference>
<evidence type="ECO:0000313" key="10">
    <source>
        <dbReference type="EMBL" id="RUO20581.1"/>
    </source>
</evidence>
<feature type="transmembrane region" description="Helical" evidence="7">
    <location>
        <begin position="134"/>
        <end position="157"/>
    </location>
</feature>
<dbReference type="EMBL" id="PIPI01000002">
    <property type="protein sequence ID" value="RUO20581.1"/>
    <property type="molecule type" value="Genomic_DNA"/>
</dbReference>
<dbReference type="InterPro" id="IPR050925">
    <property type="entry name" value="Rhomboid_protease_S54"/>
</dbReference>
<evidence type="ECO:0000256" key="6">
    <source>
        <dbReference type="ARBA" id="ARBA00023136"/>
    </source>
</evidence>
<comment type="subcellular location">
    <subcellularLocation>
        <location evidence="1">Membrane</location>
        <topology evidence="1">Multi-pass membrane protein</topology>
    </subcellularLocation>
</comment>
<feature type="domain" description="Peptidase S54 GlpG peptidase N-terminal" evidence="9">
    <location>
        <begin position="1"/>
        <end position="68"/>
    </location>
</feature>
<evidence type="ECO:0000259" key="8">
    <source>
        <dbReference type="Pfam" id="PF01694"/>
    </source>
</evidence>
<dbReference type="RefSeq" id="WP_126791629.1">
    <property type="nucleotide sequence ID" value="NZ_PIPI01000002.1"/>
</dbReference>
<evidence type="ECO:0000256" key="4">
    <source>
        <dbReference type="ARBA" id="ARBA00022801"/>
    </source>
</evidence>
<comment type="similarity">
    <text evidence="2">Belongs to the peptidase S54 family.</text>
</comment>
<dbReference type="InterPro" id="IPR035952">
    <property type="entry name" value="Rhomboid-like_sf"/>
</dbReference>
<dbReference type="OrthoDB" id="9778341at2"/>
<dbReference type="AlphaFoldDB" id="A0A432VVV0"/>
<accession>A0A432VVV0</accession>
<dbReference type="PANTHER" id="PTHR43731">
    <property type="entry name" value="RHOMBOID PROTEASE"/>
    <property type="match status" value="1"/>
</dbReference>
<dbReference type="GO" id="GO:0006508">
    <property type="term" value="P:proteolysis"/>
    <property type="evidence" value="ECO:0007669"/>
    <property type="project" value="UniProtKB-KW"/>
</dbReference>
<evidence type="ECO:0000256" key="5">
    <source>
        <dbReference type="ARBA" id="ARBA00022989"/>
    </source>
</evidence>
<evidence type="ECO:0000259" key="9">
    <source>
        <dbReference type="Pfam" id="PF12122"/>
    </source>
</evidence>
<keyword evidence="10" id="KW-0645">Protease</keyword>
<dbReference type="Proteomes" id="UP000288212">
    <property type="component" value="Unassembled WGS sequence"/>
</dbReference>
<keyword evidence="6 7" id="KW-0472">Membrane</keyword>
<protein>
    <submittedName>
        <fullName evidence="10">Rhomboid family intramembrane serine protease</fullName>
    </submittedName>
</protein>
<sequence length="272" mass="30440">MIKLHSSRDSQEILALQTMLRRAGMPVTVTERGNLLELWLVQASYEAAARELIREFRTNPPTEQEPQAPLATLGGAALWHVLARQAGIFTFVLFVLVLIVAAAQWFVAPEFTLSQLIFSPHGGHTLEASQPWRWITPILLHFSATHLIFNLFWWWYLGGRLELVYGSKVLIFVTLVTALASNYAQWYVSGPLFGGLSGVVYGLLGFAMIVAWQRPRHPLALPPALLVFMIGWLVLGYTDLLWVNVANEAHSVGLISGILLGFVWRAKKPAMR</sequence>
<gene>
    <name evidence="10" type="ORF">CWE06_04520</name>
</gene>
<keyword evidence="4" id="KW-0378">Hydrolase</keyword>
<keyword evidence="3 7" id="KW-0812">Transmembrane</keyword>
<evidence type="ECO:0000256" key="2">
    <source>
        <dbReference type="ARBA" id="ARBA00009045"/>
    </source>
</evidence>
<reference evidence="10 11" key="1">
    <citation type="journal article" date="2011" name="Front. Microbiol.">
        <title>Genomic signatures of strain selection and enhancement in Bacillus atrophaeus var. globigii, a historical biowarfare simulant.</title>
        <authorList>
            <person name="Gibbons H.S."/>
            <person name="Broomall S.M."/>
            <person name="McNew L.A."/>
            <person name="Daligault H."/>
            <person name="Chapman C."/>
            <person name="Bruce D."/>
            <person name="Karavis M."/>
            <person name="Krepps M."/>
            <person name="McGregor P.A."/>
            <person name="Hong C."/>
            <person name="Park K.H."/>
            <person name="Akmal A."/>
            <person name="Feldman A."/>
            <person name="Lin J.S."/>
            <person name="Chang W.E."/>
            <person name="Higgs B.W."/>
            <person name="Demirev P."/>
            <person name="Lindquist J."/>
            <person name="Liem A."/>
            <person name="Fochler E."/>
            <person name="Read T.D."/>
            <person name="Tapia R."/>
            <person name="Johnson S."/>
            <person name="Bishop-Lilly K.A."/>
            <person name="Detter C."/>
            <person name="Han C."/>
            <person name="Sozhamannan S."/>
            <person name="Rosenzweig C.N."/>
            <person name="Skowronski E.W."/>
        </authorList>
    </citation>
    <scope>NUCLEOTIDE SEQUENCE [LARGE SCALE GENOMIC DNA]</scope>
    <source>
        <strain evidence="10 11">AK5</strain>
    </source>
</reference>
<dbReference type="GO" id="GO:0004252">
    <property type="term" value="F:serine-type endopeptidase activity"/>
    <property type="evidence" value="ECO:0007669"/>
    <property type="project" value="InterPro"/>
</dbReference>
<name>A0A432VVV0_9GAMM</name>
<dbReference type="InterPro" id="IPR022764">
    <property type="entry name" value="Peptidase_S54_rhomboid_dom"/>
</dbReference>